<dbReference type="InterPro" id="IPR019467">
    <property type="entry name" value="Hat1_N"/>
</dbReference>
<dbReference type="GO" id="GO:0000781">
    <property type="term" value="C:chromosome, telomeric region"/>
    <property type="evidence" value="ECO:0007669"/>
    <property type="project" value="GOC"/>
</dbReference>
<sequence length="506" mass="59212">MEEMNNNKRVRLNEDINTTFSIPTRTENVLSRISLHPCESLSDLTERRRSYSPYYAHHFFHDEEITLLDGYDTQIHIYYSCSWFDVFVEVDVTPINSKAKEQATLNETEKKSYIDSIVKQLTTVPLEGGFCTPEEFRKRLEIPLSWIPGTSAEKFKVEIENNECNEIDLRRIRLSEAENLTSSLRNESCPSELHPDVKNFQILHRRIEWFLHWYIESASSIDQEDRWTVWLPVIKKNQSFIILGLITTYLFFSIPKCRMRISQVLVFPQYQGKGLGSLFMDVIYSAAIKDDEIMEITVEDPALSMIQLRDILTIEILLRNHVIKKDSLKPLKTQELLKILQNPNGSVNILRDVTMTCFPLLTWEEVKEKIHKYTKESPRQIARLLVLISFFRYFPDPLPKIELNLDEEARGLRIEQGKFNLFVQFSTHKKHSDKDEEPSFDKKSSDRSAIDKFFRIAVKKRLLADNSDSLLGSSQSEMVHNLEIAWNQAYTSFYATVKKIRKTYLS</sequence>
<keyword evidence="4" id="KW-0012">Acyltransferase</keyword>
<evidence type="ECO:0000256" key="4">
    <source>
        <dbReference type="ARBA" id="ARBA00023315"/>
    </source>
</evidence>
<dbReference type="InterPro" id="IPR017380">
    <property type="entry name" value="Hist_AcTrfase_B-typ_cat-su"/>
</dbReference>
<evidence type="ECO:0000256" key="1">
    <source>
        <dbReference type="ARBA" id="ARBA00010543"/>
    </source>
</evidence>
<dbReference type="Gene3D" id="3.90.360.10">
    <property type="entry name" value="Histone acetyl transferase 1 (HAT1), N-terminal domain"/>
    <property type="match status" value="1"/>
</dbReference>
<dbReference type="PANTHER" id="PTHR12046">
    <property type="entry name" value="HISTONE ACETYLTRANSFERASE TYPE B CATALYTIC SUBUNIT"/>
    <property type="match status" value="1"/>
</dbReference>
<dbReference type="EMBL" id="JAPCXC010000027">
    <property type="protein sequence ID" value="KAJ1610091.1"/>
    <property type="molecule type" value="Genomic_DNA"/>
</dbReference>
<evidence type="ECO:0000256" key="5">
    <source>
        <dbReference type="ARBA" id="ARBA00048017"/>
    </source>
</evidence>
<dbReference type="InterPro" id="IPR016181">
    <property type="entry name" value="Acyl_CoA_acyltransferase"/>
</dbReference>
<dbReference type="GO" id="GO:0004402">
    <property type="term" value="F:histone acetyltransferase activity"/>
    <property type="evidence" value="ECO:0007669"/>
    <property type="project" value="InterPro"/>
</dbReference>
<name>A0A9D5HY20_9CRYT</name>
<comment type="caution">
    <text evidence="7">The sequence shown here is derived from an EMBL/GenBank/DDBJ whole genome shotgun (WGS) entry which is preliminary data.</text>
</comment>
<proteinExistence type="inferred from homology"/>
<dbReference type="GO" id="GO:0031509">
    <property type="term" value="P:subtelomeric heterochromatin formation"/>
    <property type="evidence" value="ECO:0007669"/>
    <property type="project" value="InterPro"/>
</dbReference>
<dbReference type="Gene3D" id="3.40.630.30">
    <property type="match status" value="1"/>
</dbReference>
<dbReference type="SUPFAM" id="SSF55729">
    <property type="entry name" value="Acyl-CoA N-acyltransferases (Nat)"/>
    <property type="match status" value="1"/>
</dbReference>
<evidence type="ECO:0000256" key="3">
    <source>
        <dbReference type="ARBA" id="ARBA00022679"/>
    </source>
</evidence>
<gene>
    <name evidence="7" type="ORF">OJ253_1329</name>
</gene>
<feature type="domain" description="Histone acetyl transferase HAT1 N-terminal" evidence="6">
    <location>
        <begin position="37"/>
        <end position="216"/>
    </location>
</feature>
<evidence type="ECO:0000313" key="7">
    <source>
        <dbReference type="EMBL" id="KAJ1610091.1"/>
    </source>
</evidence>
<evidence type="ECO:0000259" key="6">
    <source>
        <dbReference type="Pfam" id="PF10394"/>
    </source>
</evidence>
<evidence type="ECO:0000256" key="2">
    <source>
        <dbReference type="ARBA" id="ARBA00013184"/>
    </source>
</evidence>
<comment type="catalytic activity">
    <reaction evidence="5">
        <text>L-lysyl-[protein] + acetyl-CoA = N(6)-acetyl-L-lysyl-[protein] + CoA + H(+)</text>
        <dbReference type="Rhea" id="RHEA:45948"/>
        <dbReference type="Rhea" id="RHEA-COMP:9752"/>
        <dbReference type="Rhea" id="RHEA-COMP:10731"/>
        <dbReference type="ChEBI" id="CHEBI:15378"/>
        <dbReference type="ChEBI" id="CHEBI:29969"/>
        <dbReference type="ChEBI" id="CHEBI:57287"/>
        <dbReference type="ChEBI" id="CHEBI:57288"/>
        <dbReference type="ChEBI" id="CHEBI:61930"/>
        <dbReference type="EC" id="2.3.1.48"/>
    </reaction>
</comment>
<dbReference type="InterPro" id="IPR037113">
    <property type="entry name" value="Hat1_N_sf"/>
</dbReference>
<dbReference type="Proteomes" id="UP001067231">
    <property type="component" value="Unassembled WGS sequence"/>
</dbReference>
<organism evidence="7">
    <name type="scientific">Cryptosporidium canis</name>
    <dbReference type="NCBI Taxonomy" id="195482"/>
    <lineage>
        <taxon>Eukaryota</taxon>
        <taxon>Sar</taxon>
        <taxon>Alveolata</taxon>
        <taxon>Apicomplexa</taxon>
        <taxon>Conoidasida</taxon>
        <taxon>Coccidia</taxon>
        <taxon>Eucoccidiorida</taxon>
        <taxon>Eimeriorina</taxon>
        <taxon>Cryptosporidiidae</taxon>
        <taxon>Cryptosporidium</taxon>
    </lineage>
</organism>
<dbReference type="Pfam" id="PF10394">
    <property type="entry name" value="Hat1_N"/>
    <property type="match status" value="1"/>
</dbReference>
<dbReference type="AlphaFoldDB" id="A0A9D5HY20"/>
<protein>
    <recommendedName>
        <fullName evidence="2">histone acetyltransferase</fullName>
        <ecNumber evidence="2">2.3.1.48</ecNumber>
    </recommendedName>
</protein>
<keyword evidence="3" id="KW-0808">Transferase</keyword>
<dbReference type="EC" id="2.3.1.48" evidence="2"/>
<comment type="similarity">
    <text evidence="1">Belongs to the HAT1 family.</text>
</comment>
<dbReference type="GO" id="GO:0005634">
    <property type="term" value="C:nucleus"/>
    <property type="evidence" value="ECO:0007669"/>
    <property type="project" value="InterPro"/>
</dbReference>
<reference evidence="7" key="1">
    <citation type="submission" date="2022-10" db="EMBL/GenBank/DDBJ databases">
        <title>Adaptive evolution leads to modifications in subtelomeric GC content in a zoonotic Cryptosporidium species.</title>
        <authorList>
            <person name="Li J."/>
            <person name="Feng Y."/>
            <person name="Xiao L."/>
        </authorList>
    </citation>
    <scope>NUCLEOTIDE SEQUENCE</scope>
    <source>
        <strain evidence="7">33844</strain>
    </source>
</reference>
<dbReference type="OrthoDB" id="10253098at2759"/>
<accession>A0A9D5HY20</accession>